<keyword evidence="3" id="KW-1185">Reference proteome</keyword>
<feature type="non-terminal residue" evidence="2">
    <location>
        <position position="1"/>
    </location>
</feature>
<sequence length="159" mass="18751">WSGAWSCGYNLYWFTIWAWNWCGCSLSSRALGTGRNHRLTGAFWSCRHNKFIYFAVRSSLSSRSCSWASWFYMDWFTVGSRNGSWCSKRTLGDDEFFRFAIGTCHCSWSGAWSCGYDLYWFTIWAWNWCGCSLSFRALGTERKQRLTGSLWAFRSCWYN</sequence>
<evidence type="ECO:0000313" key="3">
    <source>
        <dbReference type="Proteomes" id="UP001497382"/>
    </source>
</evidence>
<reference evidence="2 3" key="1">
    <citation type="submission" date="2024-04" db="EMBL/GenBank/DDBJ databases">
        <authorList>
            <person name="Rising A."/>
            <person name="Reimegard J."/>
            <person name="Sonavane S."/>
            <person name="Akerstrom W."/>
            <person name="Nylinder S."/>
            <person name="Hedman E."/>
            <person name="Kallberg Y."/>
        </authorList>
    </citation>
    <scope>NUCLEOTIDE SEQUENCE [LARGE SCALE GENOMIC DNA]</scope>
</reference>
<dbReference type="AlphaFoldDB" id="A0AAV2AVA2"/>
<keyword evidence="1" id="KW-0732">Signal</keyword>
<dbReference type="Proteomes" id="UP001497382">
    <property type="component" value="Unassembled WGS sequence"/>
</dbReference>
<evidence type="ECO:0000313" key="2">
    <source>
        <dbReference type="EMBL" id="CAL1286939.1"/>
    </source>
</evidence>
<comment type="caution">
    <text evidence="2">The sequence shown here is derived from an EMBL/GenBank/DDBJ whole genome shotgun (WGS) entry which is preliminary data.</text>
</comment>
<name>A0AAV2AVA2_9ARAC</name>
<accession>A0AAV2AVA2</accession>
<feature type="chain" id="PRO_5043539228" evidence="1">
    <location>
        <begin position="19"/>
        <end position="159"/>
    </location>
</feature>
<evidence type="ECO:0000256" key="1">
    <source>
        <dbReference type="SAM" id="SignalP"/>
    </source>
</evidence>
<gene>
    <name evidence="2" type="ORF">LARSCL_LOCUS14524</name>
</gene>
<protein>
    <submittedName>
        <fullName evidence="2">Uncharacterized protein</fullName>
    </submittedName>
</protein>
<feature type="signal peptide" evidence="1">
    <location>
        <begin position="1"/>
        <end position="18"/>
    </location>
</feature>
<organism evidence="2 3">
    <name type="scientific">Larinioides sclopetarius</name>
    <dbReference type="NCBI Taxonomy" id="280406"/>
    <lineage>
        <taxon>Eukaryota</taxon>
        <taxon>Metazoa</taxon>
        <taxon>Ecdysozoa</taxon>
        <taxon>Arthropoda</taxon>
        <taxon>Chelicerata</taxon>
        <taxon>Arachnida</taxon>
        <taxon>Araneae</taxon>
        <taxon>Araneomorphae</taxon>
        <taxon>Entelegynae</taxon>
        <taxon>Araneoidea</taxon>
        <taxon>Araneidae</taxon>
        <taxon>Larinioides</taxon>
    </lineage>
</organism>
<dbReference type="EMBL" id="CAXIEN010000210">
    <property type="protein sequence ID" value="CAL1286939.1"/>
    <property type="molecule type" value="Genomic_DNA"/>
</dbReference>
<proteinExistence type="predicted"/>